<evidence type="ECO:0000313" key="3">
    <source>
        <dbReference type="EMBL" id="VEU83229.1"/>
    </source>
</evidence>
<accession>A0A449BLB2</accession>
<dbReference type="GO" id="GO:0016705">
    <property type="term" value="F:oxidoreductase activity, acting on paired donors, with incorporation or reduction of molecular oxygen"/>
    <property type="evidence" value="ECO:0007669"/>
    <property type="project" value="UniProtKB-UniRule"/>
</dbReference>
<dbReference type="PANTHER" id="PTHR43268">
    <property type="entry name" value="THIOSULFATE SULFURTRANSFERASE/RHODANESE-LIKE DOMAIN-CONTAINING PROTEIN 2"/>
    <property type="match status" value="1"/>
</dbReference>
<dbReference type="Pfam" id="PF17773">
    <property type="entry name" value="UPF0176_N"/>
    <property type="match status" value="1"/>
</dbReference>
<dbReference type="Pfam" id="PF12368">
    <property type="entry name" value="Rhodanese_C"/>
    <property type="match status" value="1"/>
</dbReference>
<sequence>MENLEYRVLLFYKYVTIENPEKTVEEHLKFCKEIGVLGRILIAKEGINGTLSGTVEQTNKYIEYMKNHPLFNNIFFKIDAVDGHAFKKMHVRVKKELVNLSLEEDLNPLELTGKHLTAKEWYEAMQDPNTVIIDARNDYEYDLGHFRGAIKPEIRNFRELPQWVKQNKEKFEGKKILTYCTGGVRCEKFSGWLKREGFEDVGQLYGGIHTYGNDPEVQGQLWDGKMYVFDQRIAVDINKVEHVVVGKDYFTGEPCERYINCGNPDCNEQIICSEESEQKHMGSCCDACRLHPRNRWVIKHGLTIEDVKRRNLELAQTKEIN</sequence>
<dbReference type="Gene3D" id="3.40.250.10">
    <property type="entry name" value="Rhodanese-like domain"/>
    <property type="match status" value="1"/>
</dbReference>
<dbReference type="PROSITE" id="PS50206">
    <property type="entry name" value="RHODANESE_3"/>
    <property type="match status" value="1"/>
</dbReference>
<dbReference type="Gene3D" id="3.30.70.100">
    <property type="match status" value="1"/>
</dbReference>
<dbReference type="NCBIfam" id="NF001135">
    <property type="entry name" value="PRK00142.1-3"/>
    <property type="match status" value="1"/>
</dbReference>
<proteinExistence type="inferred from homology"/>
<evidence type="ECO:0000259" key="2">
    <source>
        <dbReference type="PROSITE" id="PS50206"/>
    </source>
</evidence>
<dbReference type="InterPro" id="IPR001763">
    <property type="entry name" value="Rhodanese-like_dom"/>
</dbReference>
<keyword evidence="3" id="KW-0808">Transferase</keyword>
<keyword evidence="4" id="KW-1185">Reference proteome</keyword>
<dbReference type="InterPro" id="IPR020936">
    <property type="entry name" value="TrhO"/>
</dbReference>
<dbReference type="EC" id="1.14.-.-" evidence="1"/>
<comment type="catalytic activity">
    <reaction evidence="1">
        <text>uridine(34) in tRNA + AH2 + O2 = 5-hydroxyuridine(34) in tRNA + A + H2O</text>
        <dbReference type="Rhea" id="RHEA:64224"/>
        <dbReference type="Rhea" id="RHEA-COMP:11727"/>
        <dbReference type="Rhea" id="RHEA-COMP:13381"/>
        <dbReference type="ChEBI" id="CHEBI:13193"/>
        <dbReference type="ChEBI" id="CHEBI:15377"/>
        <dbReference type="ChEBI" id="CHEBI:15379"/>
        <dbReference type="ChEBI" id="CHEBI:17499"/>
        <dbReference type="ChEBI" id="CHEBI:65315"/>
        <dbReference type="ChEBI" id="CHEBI:136877"/>
    </reaction>
</comment>
<dbReference type="InterPro" id="IPR022111">
    <property type="entry name" value="Rhodanese_C"/>
</dbReference>
<dbReference type="Pfam" id="PF00581">
    <property type="entry name" value="Rhodanese"/>
    <property type="match status" value="1"/>
</dbReference>
<dbReference type="SMART" id="SM00450">
    <property type="entry name" value="RHOD"/>
    <property type="match status" value="1"/>
</dbReference>
<dbReference type="KEGG" id="ahk:NCTC10172_01303"/>
<dbReference type="GO" id="GO:0006400">
    <property type="term" value="P:tRNA modification"/>
    <property type="evidence" value="ECO:0007669"/>
    <property type="project" value="UniProtKB-UniRule"/>
</dbReference>
<comment type="similarity">
    <text evidence="1">Belongs to the TrhO family.</text>
</comment>
<dbReference type="PANTHER" id="PTHR43268:SF3">
    <property type="entry name" value="RHODANESE-LIKE DOMAIN-CONTAINING PROTEIN 7-RELATED"/>
    <property type="match status" value="1"/>
</dbReference>
<dbReference type="HAMAP" id="MF_00469">
    <property type="entry name" value="TrhO"/>
    <property type="match status" value="1"/>
</dbReference>
<dbReference type="EMBL" id="LR215050">
    <property type="protein sequence ID" value="VEU83229.1"/>
    <property type="molecule type" value="Genomic_DNA"/>
</dbReference>
<comment type="function">
    <text evidence="1">Catalyzes oxygen-dependent 5-hydroxyuridine (ho5U) modification at position 34 in tRNAs.</text>
</comment>
<reference evidence="3 4" key="1">
    <citation type="submission" date="2019-01" db="EMBL/GenBank/DDBJ databases">
        <authorList>
            <consortium name="Pathogen Informatics"/>
        </authorList>
    </citation>
    <scope>NUCLEOTIDE SEQUENCE [LARGE SCALE GENOMIC DNA]</scope>
    <source>
        <strain evidence="3 4">NCTC10172</strain>
    </source>
</reference>
<evidence type="ECO:0000313" key="4">
    <source>
        <dbReference type="Proteomes" id="UP000290909"/>
    </source>
</evidence>
<dbReference type="Proteomes" id="UP000290909">
    <property type="component" value="Chromosome"/>
</dbReference>
<dbReference type="InterPro" id="IPR036873">
    <property type="entry name" value="Rhodanese-like_dom_sf"/>
</dbReference>
<organism evidence="3 4">
    <name type="scientific">Acholeplasma hippikon</name>
    <dbReference type="NCBI Taxonomy" id="264636"/>
    <lineage>
        <taxon>Bacteria</taxon>
        <taxon>Bacillati</taxon>
        <taxon>Mycoplasmatota</taxon>
        <taxon>Mollicutes</taxon>
        <taxon>Acholeplasmatales</taxon>
        <taxon>Acholeplasmataceae</taxon>
        <taxon>Acholeplasma</taxon>
    </lineage>
</organism>
<dbReference type="GO" id="GO:0016740">
    <property type="term" value="F:transferase activity"/>
    <property type="evidence" value="ECO:0007669"/>
    <property type="project" value="UniProtKB-KW"/>
</dbReference>
<dbReference type="STRING" id="1408416.GCA_000702765_00164"/>
<dbReference type="CDD" id="cd01518">
    <property type="entry name" value="RHOD_YceA"/>
    <property type="match status" value="1"/>
</dbReference>
<protein>
    <recommendedName>
        <fullName evidence="1">tRNA uridine(34) hydroxylase</fullName>
        <ecNumber evidence="1">1.14.-.-</ecNumber>
    </recommendedName>
    <alternativeName>
        <fullName evidence="1">tRNA hydroxylation protein O</fullName>
    </alternativeName>
</protein>
<evidence type="ECO:0000256" key="1">
    <source>
        <dbReference type="HAMAP-Rule" id="MF_00469"/>
    </source>
</evidence>
<dbReference type="AlphaFoldDB" id="A0A449BLB2"/>
<dbReference type="InterPro" id="IPR040503">
    <property type="entry name" value="TRHO_N"/>
</dbReference>
<keyword evidence="1" id="KW-0819">tRNA processing</keyword>
<feature type="domain" description="Rhodanese" evidence="2">
    <location>
        <begin position="126"/>
        <end position="220"/>
    </location>
</feature>
<name>A0A449BLB2_9MOLU</name>
<gene>
    <name evidence="1" type="primary">trhO</name>
    <name evidence="3" type="ORF">NCTC10172_01303</name>
</gene>
<dbReference type="RefSeq" id="WP_035368295.1">
    <property type="nucleotide sequence ID" value="NZ_LR215050.1"/>
</dbReference>
<keyword evidence="1" id="KW-0560">Oxidoreductase</keyword>
<dbReference type="SUPFAM" id="SSF52821">
    <property type="entry name" value="Rhodanese/Cell cycle control phosphatase"/>
    <property type="match status" value="1"/>
</dbReference>